<dbReference type="Proteomes" id="UP001596447">
    <property type="component" value="Unassembled WGS sequence"/>
</dbReference>
<dbReference type="AlphaFoldDB" id="A0ABD5Z3Q4"/>
<dbReference type="SUPFAM" id="SSF50998">
    <property type="entry name" value="Quinoprotein alcohol dehydrogenase-like"/>
    <property type="match status" value="1"/>
</dbReference>
<sequence>MPPSTRRRVLHALGTGFAVGAAGCATTGTTSTTTRTTAETTTSEPTETTETTDEPANFASEDWRVESLNGPVQAFFLPNRPPTPETLGGPLYTVTESGQIARIAVADGTVEWTVDLTGVQPDTDSFVTTGEHCFPVSDTRNQETLRNYVDAVNLATGERQWTFEAREFLTALGVVDGMLYLAGHYIKAPPSEIGPERSAKGEGRLHAVDIATGEEQWSSTLPALRGATVADHGLYATAWPEEASELRLHAFDLDGTERWVVGTGAETPHVPAVVEEGVLAGTASGFGLYASGDGDVRWRVQKWQSGAREIVVLDDGTIAAGWHPVVTVSQDGTVTHRLADRGMVVLPATPSTLYVVTGSSIIAGDRRSGGSRWRYDPEDAKYTHIQAIIREWVAVDKGVGRSQELLFLDEESGAVGGRLTAPGDYHDVVGLGEKLFVGTDAGVYAYVVNA</sequence>
<proteinExistence type="predicted"/>
<organism evidence="3 4">
    <name type="scientific">Halospeciosus flavus</name>
    <dbReference type="NCBI Taxonomy" id="3032283"/>
    <lineage>
        <taxon>Archaea</taxon>
        <taxon>Methanobacteriati</taxon>
        <taxon>Methanobacteriota</taxon>
        <taxon>Stenosarchaea group</taxon>
        <taxon>Halobacteria</taxon>
        <taxon>Halobacteriales</taxon>
        <taxon>Halobacteriaceae</taxon>
        <taxon>Halospeciosus</taxon>
    </lineage>
</organism>
<evidence type="ECO:0000256" key="1">
    <source>
        <dbReference type="SAM" id="MobiDB-lite"/>
    </source>
</evidence>
<name>A0ABD5Z3Q4_9EURY</name>
<evidence type="ECO:0000313" key="3">
    <source>
        <dbReference type="EMBL" id="MFC7199615.1"/>
    </source>
</evidence>
<evidence type="ECO:0000313" key="4">
    <source>
        <dbReference type="Proteomes" id="UP001596447"/>
    </source>
</evidence>
<accession>A0ABD5Z3Q4</accession>
<evidence type="ECO:0000259" key="2">
    <source>
        <dbReference type="Pfam" id="PF13360"/>
    </source>
</evidence>
<comment type="caution">
    <text evidence="3">The sequence shown here is derived from an EMBL/GenBank/DDBJ whole genome shotgun (WGS) entry which is preliminary data.</text>
</comment>
<dbReference type="Pfam" id="PF13360">
    <property type="entry name" value="PQQ_2"/>
    <property type="match status" value="1"/>
</dbReference>
<dbReference type="RefSeq" id="WP_279529544.1">
    <property type="nucleotide sequence ID" value="NZ_CP122312.1"/>
</dbReference>
<dbReference type="InterPro" id="IPR002372">
    <property type="entry name" value="PQQ_rpt_dom"/>
</dbReference>
<dbReference type="PROSITE" id="PS51257">
    <property type="entry name" value="PROKAR_LIPOPROTEIN"/>
    <property type="match status" value="1"/>
</dbReference>
<reference evidence="3 4" key="1">
    <citation type="journal article" date="2019" name="Int. J. Syst. Evol. Microbiol.">
        <title>The Global Catalogue of Microorganisms (GCM) 10K type strain sequencing project: providing services to taxonomists for standard genome sequencing and annotation.</title>
        <authorList>
            <consortium name="The Broad Institute Genomics Platform"/>
            <consortium name="The Broad Institute Genome Sequencing Center for Infectious Disease"/>
            <person name="Wu L."/>
            <person name="Ma J."/>
        </authorList>
    </citation>
    <scope>NUCLEOTIDE SEQUENCE [LARGE SCALE GENOMIC DNA]</scope>
    <source>
        <strain evidence="3 4">XZGYJ-43</strain>
    </source>
</reference>
<gene>
    <name evidence="3" type="ORF">ACFQJ9_09355</name>
</gene>
<dbReference type="EMBL" id="JBHTAR010000011">
    <property type="protein sequence ID" value="MFC7199615.1"/>
    <property type="molecule type" value="Genomic_DNA"/>
</dbReference>
<dbReference type="Gene3D" id="2.130.10.10">
    <property type="entry name" value="YVTN repeat-like/Quinoprotein amine dehydrogenase"/>
    <property type="match status" value="2"/>
</dbReference>
<dbReference type="InterPro" id="IPR011047">
    <property type="entry name" value="Quinoprotein_ADH-like_sf"/>
</dbReference>
<dbReference type="PANTHER" id="PTHR34512:SF30">
    <property type="entry name" value="OUTER MEMBRANE PROTEIN ASSEMBLY FACTOR BAMB"/>
    <property type="match status" value="1"/>
</dbReference>
<keyword evidence="4" id="KW-1185">Reference proteome</keyword>
<dbReference type="InterPro" id="IPR018391">
    <property type="entry name" value="PQQ_b-propeller_rpt"/>
</dbReference>
<dbReference type="InterPro" id="IPR015943">
    <property type="entry name" value="WD40/YVTN_repeat-like_dom_sf"/>
</dbReference>
<dbReference type="PANTHER" id="PTHR34512">
    <property type="entry name" value="CELL SURFACE PROTEIN"/>
    <property type="match status" value="1"/>
</dbReference>
<feature type="region of interest" description="Disordered" evidence="1">
    <location>
        <begin position="22"/>
        <end position="56"/>
    </location>
</feature>
<protein>
    <submittedName>
        <fullName evidence="3">PQQ-binding-like beta-propeller repeat protein</fullName>
    </submittedName>
</protein>
<feature type="domain" description="Pyrrolo-quinoline quinone repeat" evidence="2">
    <location>
        <begin position="147"/>
        <end position="415"/>
    </location>
</feature>
<dbReference type="SMART" id="SM00564">
    <property type="entry name" value="PQQ"/>
    <property type="match status" value="4"/>
</dbReference>
<feature type="compositionally biased region" description="Low complexity" evidence="1">
    <location>
        <begin position="22"/>
        <end position="49"/>
    </location>
</feature>